<accession>A0A6L3JQ25</accession>
<feature type="region of interest" description="Disordered" evidence="1">
    <location>
        <begin position="1"/>
        <end position="34"/>
    </location>
</feature>
<feature type="non-terminal residue" evidence="2">
    <location>
        <position position="1"/>
    </location>
</feature>
<reference evidence="2 3" key="1">
    <citation type="journal article" date="2019" name="Nat. Med.">
        <title>A library of human gut bacterial isolates paired with longitudinal multiomics data enables mechanistic microbiome research.</title>
        <authorList>
            <person name="Poyet M."/>
            <person name="Groussin M."/>
            <person name="Gibbons S.M."/>
            <person name="Avila-Pacheco J."/>
            <person name="Jiang X."/>
            <person name="Kearney S.M."/>
            <person name="Perrotta A.R."/>
            <person name="Berdy B."/>
            <person name="Zhao S."/>
            <person name="Lieberman T.D."/>
            <person name="Swanson P.K."/>
            <person name="Smith M."/>
            <person name="Roesemann S."/>
            <person name="Alexander J.E."/>
            <person name="Rich S.A."/>
            <person name="Livny J."/>
            <person name="Vlamakis H."/>
            <person name="Clish C."/>
            <person name="Bullock K."/>
            <person name="Deik A."/>
            <person name="Scott J."/>
            <person name="Pierce K.A."/>
            <person name="Xavier R.J."/>
            <person name="Alm E.J."/>
        </authorList>
    </citation>
    <scope>NUCLEOTIDE SEQUENCE [LARGE SCALE GENOMIC DNA]</scope>
    <source>
        <strain evidence="2 3">BIOML-A8</strain>
    </source>
</reference>
<evidence type="ECO:0000313" key="2">
    <source>
        <dbReference type="EMBL" id="KAA5410094.1"/>
    </source>
</evidence>
<dbReference type="EMBL" id="VVYX01000160">
    <property type="protein sequence ID" value="KAA5410094.1"/>
    <property type="molecule type" value="Genomic_DNA"/>
</dbReference>
<dbReference type="Proteomes" id="UP000482653">
    <property type="component" value="Unassembled WGS sequence"/>
</dbReference>
<feature type="compositionally biased region" description="Basic and acidic residues" evidence="1">
    <location>
        <begin position="16"/>
        <end position="25"/>
    </location>
</feature>
<sequence length="34" mass="4016">LANQTGVNLTEAFRQNLEKKTNRDKDRHKHNPKL</sequence>
<comment type="caution">
    <text evidence="2">The sequence shown here is derived from an EMBL/GenBank/DDBJ whole genome shotgun (WGS) entry which is preliminary data.</text>
</comment>
<protein>
    <submittedName>
        <fullName evidence="2">Pyrophosphatase</fullName>
    </submittedName>
</protein>
<dbReference type="AlphaFoldDB" id="A0A6L3JQ25"/>
<proteinExistence type="predicted"/>
<gene>
    <name evidence="2" type="ORF">F2Y87_29220</name>
</gene>
<evidence type="ECO:0000256" key="1">
    <source>
        <dbReference type="SAM" id="MobiDB-lite"/>
    </source>
</evidence>
<evidence type="ECO:0000313" key="3">
    <source>
        <dbReference type="Proteomes" id="UP000482653"/>
    </source>
</evidence>
<name>A0A6L3JQ25_9BACE</name>
<organism evidence="2 3">
    <name type="scientific">Bacteroides cellulosilyticus</name>
    <dbReference type="NCBI Taxonomy" id="246787"/>
    <lineage>
        <taxon>Bacteria</taxon>
        <taxon>Pseudomonadati</taxon>
        <taxon>Bacteroidota</taxon>
        <taxon>Bacteroidia</taxon>
        <taxon>Bacteroidales</taxon>
        <taxon>Bacteroidaceae</taxon>
        <taxon>Bacteroides</taxon>
    </lineage>
</organism>